<dbReference type="PROSITE" id="PS51257">
    <property type="entry name" value="PROKAR_LIPOPROTEIN"/>
    <property type="match status" value="1"/>
</dbReference>
<evidence type="ECO:0000313" key="1">
    <source>
        <dbReference type="EMBL" id="KXB74656.1"/>
    </source>
</evidence>
<dbReference type="STRING" id="322095.HMPREF3185_01649"/>
<organism evidence="1 2">
    <name type="scientific">Porphyromonas somerae</name>
    <dbReference type="NCBI Taxonomy" id="322095"/>
    <lineage>
        <taxon>Bacteria</taxon>
        <taxon>Pseudomonadati</taxon>
        <taxon>Bacteroidota</taxon>
        <taxon>Bacteroidia</taxon>
        <taxon>Bacteroidales</taxon>
        <taxon>Porphyromonadaceae</taxon>
        <taxon>Porphyromonas</taxon>
    </lineage>
</organism>
<dbReference type="Proteomes" id="UP000070224">
    <property type="component" value="Unassembled WGS sequence"/>
</dbReference>
<evidence type="ECO:0000313" key="2">
    <source>
        <dbReference type="Proteomes" id="UP000070224"/>
    </source>
</evidence>
<protein>
    <recommendedName>
        <fullName evidence="3">DUF4302 domain-containing protein</fullName>
    </recommendedName>
</protein>
<dbReference type="InterPro" id="IPR025396">
    <property type="entry name" value="DUF4302"/>
</dbReference>
<accession>A0A134B3Y6</accession>
<dbReference type="AlphaFoldDB" id="A0A134B3Y6"/>
<dbReference type="RefSeq" id="WP_082713190.1">
    <property type="nucleotide sequence ID" value="NZ_KQ960459.1"/>
</dbReference>
<reference evidence="2" key="1">
    <citation type="submission" date="2016-01" db="EMBL/GenBank/DDBJ databases">
        <authorList>
            <person name="Mitreva M."/>
            <person name="Pepin K.H."/>
            <person name="Mihindukulasuriya K.A."/>
            <person name="Fulton R."/>
            <person name="Fronick C."/>
            <person name="O'Laughlin M."/>
            <person name="Miner T."/>
            <person name="Herter B."/>
            <person name="Rosa B.A."/>
            <person name="Cordes M."/>
            <person name="Tomlinson C."/>
            <person name="Wollam A."/>
            <person name="Palsikar V.B."/>
            <person name="Mardis E.R."/>
            <person name="Wilson R.K."/>
        </authorList>
    </citation>
    <scope>NUCLEOTIDE SEQUENCE [LARGE SCALE GENOMIC DNA]</scope>
    <source>
        <strain evidence="2">KA00683</strain>
    </source>
</reference>
<keyword evidence="2" id="KW-1185">Reference proteome</keyword>
<gene>
    <name evidence="1" type="ORF">HMPREF3185_01649</name>
</gene>
<dbReference type="PATRIC" id="fig|322095.3.peg.1624"/>
<evidence type="ECO:0008006" key="3">
    <source>
        <dbReference type="Google" id="ProtNLM"/>
    </source>
</evidence>
<proteinExistence type="predicted"/>
<dbReference type="OrthoDB" id="707849at2"/>
<dbReference type="Pfam" id="PF14135">
    <property type="entry name" value="DUF4302"/>
    <property type="match status" value="1"/>
</dbReference>
<sequence>MRRYFAWALGAMALFSSCKMYDNLPEGDDKPALYLTKEMGKLTDLLTGNANGWRLVLLPGSYQYGGINIAFKFHKGGAVESYSEDLDEVIHSSYRIYNTAGIRLTFDTRNPALGRYAEPRNTLLQGLEGDFEFTFGDVSADQDTIQLTGVYSRNKMMLVRLKEDAESYINKVKDIRNAVYGKALATTTIGGQEVKMSVFGLIRQLQVKVGSAEPRLIPINFSTEGIEVIGADDLIDDSDASQGKVGQIGTEILRQIKVVKDGSTYHALSPSGQKIAIQSTDYDFTKSKVRAFFYEYWCGDAVRDVMNRVNGAKYQSGPNAGQDSIIGDAVNDAYYTSPLDEIAYIGRTDGGDHKISLRRGGYWLSYYLDFAPASDDPSTIYIRKFVQNGDNWRYHRYAMQRMINAIADNSPYKVSVEHYNGNDEYRITSVANDKFWMSTSKFYEPGHAIDQMPVYLNGHSF</sequence>
<dbReference type="EMBL" id="LSDK01000115">
    <property type="protein sequence ID" value="KXB74656.1"/>
    <property type="molecule type" value="Genomic_DNA"/>
</dbReference>
<comment type="caution">
    <text evidence="1">The sequence shown here is derived from an EMBL/GenBank/DDBJ whole genome shotgun (WGS) entry which is preliminary data.</text>
</comment>
<name>A0A134B3Y6_9PORP</name>